<name>A0ABT9E3K4_9PROT</name>
<feature type="domain" description="Tlde1" evidence="1">
    <location>
        <begin position="261"/>
        <end position="356"/>
    </location>
</feature>
<dbReference type="RefSeq" id="WP_305105603.1">
    <property type="nucleotide sequence ID" value="NZ_JAUTWS010000020.1"/>
</dbReference>
<comment type="caution">
    <text evidence="2">The sequence shown here is derived from an EMBL/GenBank/DDBJ whole genome shotgun (WGS) entry which is preliminary data.</text>
</comment>
<evidence type="ECO:0000313" key="2">
    <source>
        <dbReference type="EMBL" id="MDO9710743.1"/>
    </source>
</evidence>
<dbReference type="Pfam" id="PF10908">
    <property type="entry name" value="Tlde1_dom"/>
    <property type="match status" value="1"/>
</dbReference>
<reference evidence="2 3" key="1">
    <citation type="submission" date="2023-08" db="EMBL/GenBank/DDBJ databases">
        <title>The draft genome sequence of Paracraurococcus sp. LOR1-02.</title>
        <authorList>
            <person name="Kingkaew E."/>
            <person name="Tanasupawat S."/>
        </authorList>
    </citation>
    <scope>NUCLEOTIDE SEQUENCE [LARGE SCALE GENOMIC DNA]</scope>
    <source>
        <strain evidence="2 3">LOR1-02</strain>
    </source>
</reference>
<proteinExistence type="predicted"/>
<evidence type="ECO:0000259" key="1">
    <source>
        <dbReference type="Pfam" id="PF10908"/>
    </source>
</evidence>
<accession>A0ABT9E3K4</accession>
<dbReference type="Proteomes" id="UP001243009">
    <property type="component" value="Unassembled WGS sequence"/>
</dbReference>
<dbReference type="CDD" id="cd16913">
    <property type="entry name" value="YkuD_like"/>
    <property type="match status" value="1"/>
</dbReference>
<sequence>MPAESLKPALRAALRAHEIGKQSPYRLFFAAKGKSGASFGFMQGDLAAGQARAQATFRQAMARAGLPSAVIDSLVRRLSVPLITNPLDKAETEMVNAALLAGRDLVDAMDEDILQEVYDRLDTCLSKARAAGRSIDPEAQVYIALWINMTGTPTKLLAWLAGQDPGLMTPVPQPGTVVDRDAIRAYLKATNYFSENPKNFAHMEESVAAGTALLGGDSLAPAAAVVAPFAAAAAAGACYTYEQATGRLLLTEGGQNDLIATGYSGSEEHGGKNNPKAQCLQDVGPLPRGSYTIGAPRPGPSPFSLPLTPDPANDMCGRSAFLIHGDSIARPGTASHGCIILDRAARERIAASGIDRLVVVDRLA</sequence>
<gene>
    <name evidence="2" type="ORF">Q7A36_20500</name>
</gene>
<keyword evidence="3" id="KW-1185">Reference proteome</keyword>
<dbReference type="InterPro" id="IPR021225">
    <property type="entry name" value="Tlde1_dom"/>
</dbReference>
<organism evidence="2 3">
    <name type="scientific">Paracraurococcus lichenis</name>
    <dbReference type="NCBI Taxonomy" id="3064888"/>
    <lineage>
        <taxon>Bacteria</taxon>
        <taxon>Pseudomonadati</taxon>
        <taxon>Pseudomonadota</taxon>
        <taxon>Alphaproteobacteria</taxon>
        <taxon>Acetobacterales</taxon>
        <taxon>Roseomonadaceae</taxon>
        <taxon>Paracraurococcus</taxon>
    </lineage>
</organism>
<dbReference type="EMBL" id="JAUTWS010000020">
    <property type="protein sequence ID" value="MDO9710743.1"/>
    <property type="molecule type" value="Genomic_DNA"/>
</dbReference>
<evidence type="ECO:0000313" key="3">
    <source>
        <dbReference type="Proteomes" id="UP001243009"/>
    </source>
</evidence>
<dbReference type="InterPro" id="IPR005490">
    <property type="entry name" value="LD_TPept_cat_dom"/>
</dbReference>
<protein>
    <submittedName>
        <fullName evidence="2">DUF2778 domain-containing protein</fullName>
    </submittedName>
</protein>